<dbReference type="GO" id="GO:0015888">
    <property type="term" value="P:thiamine transport"/>
    <property type="evidence" value="ECO:0007669"/>
    <property type="project" value="TreeGrafter"/>
</dbReference>
<dbReference type="EMBL" id="AMSQ01000003">
    <property type="protein sequence ID" value="EKU50129.1"/>
    <property type="molecule type" value="Genomic_DNA"/>
</dbReference>
<dbReference type="CDD" id="cd13547">
    <property type="entry name" value="PBP2_Fbp_like_2"/>
    <property type="match status" value="1"/>
</dbReference>
<dbReference type="PIRSF" id="PIRSF002825">
    <property type="entry name" value="CfbpA"/>
    <property type="match status" value="1"/>
</dbReference>
<dbReference type="AlphaFoldDB" id="K9AS29"/>
<dbReference type="PROSITE" id="PS51257">
    <property type="entry name" value="PROKAR_LIPOPROTEIN"/>
    <property type="match status" value="1"/>
</dbReference>
<dbReference type="STRING" id="1229783.C273_02633"/>
<evidence type="ECO:0000256" key="3">
    <source>
        <dbReference type="SAM" id="SignalP"/>
    </source>
</evidence>
<dbReference type="Gene3D" id="3.40.190.10">
    <property type="entry name" value="Periplasmic binding protein-like II"/>
    <property type="match status" value="2"/>
</dbReference>
<dbReference type="RefSeq" id="WP_009382375.1">
    <property type="nucleotide sequence ID" value="NZ_AMSQ01000003.1"/>
</dbReference>
<dbReference type="Pfam" id="PF13343">
    <property type="entry name" value="SBP_bac_6"/>
    <property type="match status" value="1"/>
</dbReference>
<dbReference type="GO" id="GO:0030288">
    <property type="term" value="C:outer membrane-bounded periplasmic space"/>
    <property type="evidence" value="ECO:0007669"/>
    <property type="project" value="TreeGrafter"/>
</dbReference>
<dbReference type="InterPro" id="IPR026045">
    <property type="entry name" value="Ferric-bd"/>
</dbReference>
<evidence type="ECO:0000313" key="5">
    <source>
        <dbReference type="Proteomes" id="UP000009885"/>
    </source>
</evidence>
<dbReference type="PANTHER" id="PTHR30006:SF2">
    <property type="entry name" value="ABC TRANSPORTER SUBSTRATE-BINDING PROTEIN"/>
    <property type="match status" value="1"/>
</dbReference>
<dbReference type="OrthoDB" id="9791045at2"/>
<feature type="region of interest" description="Disordered" evidence="2">
    <location>
        <begin position="24"/>
        <end position="46"/>
    </location>
</feature>
<evidence type="ECO:0000256" key="1">
    <source>
        <dbReference type="ARBA" id="ARBA00022729"/>
    </source>
</evidence>
<protein>
    <submittedName>
        <fullName evidence="4">Putative ABC transporter substrate-binding protein</fullName>
    </submittedName>
</protein>
<sequence length="341" mass="38062">MKQLSKYVVLLIATVMLLAACQNKPEGDKGSDAKSSGDSKDKLVVYTSGPGKMAKDLVKAYEKKSGKKVEVFQGTTGEVLGRLEAEKDNPKADVVQLASLPAALDYKKQDLIEPYKVKNHDKLYEDWVDKDGYYYGFSGSALGISYNTDKVKNPPQDIEDLTKKEFKDQIAVPDPSESGTALDLLSIKVNNEGDKAWDDYQSLKDNGMKVAGANKPSLETVIKGENKAIYGGVDYMVYKAKDKGEPVDIKFPKSGTSISPRPAFILKSAEHKENAKSYMDFITGKEGQQIVDKHYLIPADKSQKKNKATKKREDIKELEYDWESLSKDKEDVLKKFMDQMR</sequence>
<gene>
    <name evidence="4" type="ORF">C273_02633</name>
</gene>
<dbReference type="PANTHER" id="PTHR30006">
    <property type="entry name" value="THIAMINE-BINDING PERIPLASMIC PROTEIN-RELATED"/>
    <property type="match status" value="1"/>
</dbReference>
<dbReference type="GO" id="GO:0030976">
    <property type="term" value="F:thiamine pyrophosphate binding"/>
    <property type="evidence" value="ECO:0007669"/>
    <property type="project" value="TreeGrafter"/>
</dbReference>
<dbReference type="Proteomes" id="UP000009885">
    <property type="component" value="Unassembled WGS sequence"/>
</dbReference>
<accession>K9AS29</accession>
<dbReference type="SUPFAM" id="SSF53850">
    <property type="entry name" value="Periplasmic binding protein-like II"/>
    <property type="match status" value="1"/>
</dbReference>
<reference evidence="4 5" key="1">
    <citation type="journal article" date="2013" name="Genome Announc.">
        <title>Genome Sequence of Staphylococcus massiliensis Strain S46, Isolated from the Surface of Healthy Human Skin.</title>
        <authorList>
            <person name="Srivastav R."/>
            <person name="Singh A."/>
            <person name="Jangir P.K."/>
            <person name="Kumari C."/>
            <person name="Muduli S."/>
            <person name="Sharma R."/>
        </authorList>
    </citation>
    <scope>NUCLEOTIDE SEQUENCE [LARGE SCALE GENOMIC DNA]</scope>
    <source>
        <strain evidence="4 5">S46</strain>
    </source>
</reference>
<name>K9AS29_9STAP</name>
<feature type="compositionally biased region" description="Basic and acidic residues" evidence="2">
    <location>
        <begin position="25"/>
        <end position="43"/>
    </location>
</feature>
<proteinExistence type="predicted"/>
<dbReference type="GO" id="GO:0030975">
    <property type="term" value="F:thiamine binding"/>
    <property type="evidence" value="ECO:0007669"/>
    <property type="project" value="TreeGrafter"/>
</dbReference>
<feature type="signal peptide" evidence="3">
    <location>
        <begin position="1"/>
        <end position="19"/>
    </location>
</feature>
<dbReference type="eggNOG" id="COG1840">
    <property type="taxonomic scope" value="Bacteria"/>
</dbReference>
<feature type="chain" id="PRO_5039484960" evidence="3">
    <location>
        <begin position="20"/>
        <end position="341"/>
    </location>
</feature>
<evidence type="ECO:0000313" key="4">
    <source>
        <dbReference type="EMBL" id="EKU50129.1"/>
    </source>
</evidence>
<organism evidence="4 5">
    <name type="scientific">Staphylococcus massiliensis S46</name>
    <dbReference type="NCBI Taxonomy" id="1229783"/>
    <lineage>
        <taxon>Bacteria</taxon>
        <taxon>Bacillati</taxon>
        <taxon>Bacillota</taxon>
        <taxon>Bacilli</taxon>
        <taxon>Bacillales</taxon>
        <taxon>Staphylococcaceae</taxon>
        <taxon>Staphylococcus</taxon>
    </lineage>
</organism>
<evidence type="ECO:0000256" key="2">
    <source>
        <dbReference type="SAM" id="MobiDB-lite"/>
    </source>
</evidence>
<keyword evidence="5" id="KW-1185">Reference proteome</keyword>
<dbReference type="PATRIC" id="fig|1229783.3.peg.534"/>
<comment type="caution">
    <text evidence="4">The sequence shown here is derived from an EMBL/GenBank/DDBJ whole genome shotgun (WGS) entry which is preliminary data.</text>
</comment>
<keyword evidence="1 3" id="KW-0732">Signal</keyword>